<dbReference type="EnsemblMetazoa" id="CJA08949a.1">
    <property type="protein sequence ID" value="CJA08949a.1"/>
    <property type="gene ID" value="WBGene00128153"/>
</dbReference>
<dbReference type="AlphaFoldDB" id="A0A8R1HUF3"/>
<organism evidence="1 2">
    <name type="scientific">Caenorhabditis japonica</name>
    <dbReference type="NCBI Taxonomy" id="281687"/>
    <lineage>
        <taxon>Eukaryota</taxon>
        <taxon>Metazoa</taxon>
        <taxon>Ecdysozoa</taxon>
        <taxon>Nematoda</taxon>
        <taxon>Chromadorea</taxon>
        <taxon>Rhabditida</taxon>
        <taxon>Rhabditina</taxon>
        <taxon>Rhabditomorpha</taxon>
        <taxon>Rhabditoidea</taxon>
        <taxon>Rhabditidae</taxon>
        <taxon>Peloderinae</taxon>
        <taxon>Caenorhabditis</taxon>
    </lineage>
</organism>
<reference evidence="1" key="2">
    <citation type="submission" date="2022-06" db="UniProtKB">
        <authorList>
            <consortium name="EnsemblMetazoa"/>
        </authorList>
    </citation>
    <scope>IDENTIFICATION</scope>
    <source>
        <strain evidence="1">DF5081</strain>
    </source>
</reference>
<evidence type="ECO:0000313" key="1">
    <source>
        <dbReference type="EnsemblMetazoa" id="CJA08949a.1"/>
    </source>
</evidence>
<reference evidence="2" key="1">
    <citation type="submission" date="2010-08" db="EMBL/GenBank/DDBJ databases">
        <authorList>
            <consortium name="Caenorhabditis japonica Sequencing Consortium"/>
            <person name="Wilson R.K."/>
        </authorList>
    </citation>
    <scope>NUCLEOTIDE SEQUENCE [LARGE SCALE GENOMIC DNA]</scope>
    <source>
        <strain evidence="2">DF5081</strain>
    </source>
</reference>
<proteinExistence type="predicted"/>
<keyword evidence="2" id="KW-1185">Reference proteome</keyword>
<protein>
    <submittedName>
        <fullName evidence="1">Uncharacterized protein</fullName>
    </submittedName>
</protein>
<evidence type="ECO:0000313" key="2">
    <source>
        <dbReference type="Proteomes" id="UP000005237"/>
    </source>
</evidence>
<sequence length="598" mass="70401">METEEEAPVSGACIFRAIGNILRVEQTLTFHNSMHIQHDEFYIKSERFRRVSQILNANEFEEAYTVNDIEKALEREIQKRDPTPPPRRPLNNSNFCHNREKLMCGTVSGRVFHKFMEIFLSPKNFATLLNHRIIAPIMTYDPEEQLILFDKIAMAMRNPTWNGADLVHVFQRFLEIPDVKAVLGHEFAVMDERKWSLHLHMHCSKVDRIRTEIVVVQHDLNTPPFVAKFLDLVLLRVLYDHRQYECAYFDNRKMAIKDRMEQLPTSSTFPEKPTNIPCKSALIYAEKFFRWAAETLEFEKTLTYSSRINYGYMERPLDRQILLRVVTVSSPDECEVSVVFLDDLKHSLRRYQAIFKDLKVALPPPSQPGPIPVVHEFVTLEEIEDHVRDATQNRITFDLQFAALMSPYPTLYPFPGPYNRHVVLADDVLKQIIRTLMVDVRIFYQVDRGHPEVQKFVRKAKEFFPILKHSYFIDLDVKLELEREAYNLKQFKGINLRESLQVSDMETLATNMLKSLYPEEKVQVMLPRYMFVYAFPMFADIVHHFFCTSEFCYRIYTPDFKPFMGPPRQYTDTWRPTLICNVLAERDNSMDTFGDYLV</sequence>
<dbReference type="Proteomes" id="UP000005237">
    <property type="component" value="Unassembled WGS sequence"/>
</dbReference>
<name>A0A8R1HUF3_CAEJA</name>
<accession>A0A8R1HUF3</accession>